<evidence type="ECO:0000259" key="4">
    <source>
        <dbReference type="Pfam" id="PF04577"/>
    </source>
</evidence>
<proteinExistence type="predicted"/>
<evidence type="ECO:0000256" key="1">
    <source>
        <dbReference type="ARBA" id="ARBA00022676"/>
    </source>
</evidence>
<keyword evidence="3" id="KW-0325">Glycoprotein</keyword>
<dbReference type="InterPro" id="IPR007657">
    <property type="entry name" value="Glycosyltransferase_61"/>
</dbReference>
<dbReference type="GO" id="GO:0016757">
    <property type="term" value="F:glycosyltransferase activity"/>
    <property type="evidence" value="ECO:0007669"/>
    <property type="project" value="UniProtKB-KW"/>
</dbReference>
<evidence type="ECO:0000256" key="2">
    <source>
        <dbReference type="ARBA" id="ARBA00022679"/>
    </source>
</evidence>
<dbReference type="Proteomes" id="UP000705379">
    <property type="component" value="Unassembled WGS sequence"/>
</dbReference>
<protein>
    <submittedName>
        <fullName evidence="5">Glycosyltransferase family 61 protein</fullName>
    </submittedName>
</protein>
<dbReference type="AlphaFoldDB" id="A0A944GU46"/>
<keyword evidence="1" id="KW-0328">Glycosyltransferase</keyword>
<evidence type="ECO:0000256" key="3">
    <source>
        <dbReference type="ARBA" id="ARBA00023180"/>
    </source>
</evidence>
<feature type="domain" description="Glycosyltransferase 61 catalytic" evidence="4">
    <location>
        <begin position="135"/>
        <end position="299"/>
    </location>
</feature>
<keyword evidence="2" id="KW-0808">Transferase</keyword>
<dbReference type="InterPro" id="IPR049625">
    <property type="entry name" value="Glyco_transf_61_cat"/>
</dbReference>
<accession>A0A944GU46</accession>
<dbReference type="RefSeq" id="WP_213217454.1">
    <property type="nucleotide sequence ID" value="NZ_QTKU01000005.1"/>
</dbReference>
<name>A0A944GU46_9HYPH</name>
<reference evidence="5" key="2">
    <citation type="journal article" date="2021" name="Microorganisms">
        <title>Bacterial Dimethylsulfoniopropionate Biosynthesis in the East China Sea.</title>
        <authorList>
            <person name="Liu J."/>
            <person name="Zhang Y."/>
            <person name="Liu J."/>
            <person name="Zhong H."/>
            <person name="Williams B.T."/>
            <person name="Zheng Y."/>
            <person name="Curson A.R.J."/>
            <person name="Sun C."/>
            <person name="Sun H."/>
            <person name="Song D."/>
            <person name="Wagner Mackenzie B."/>
            <person name="Bermejo Martinez A."/>
            <person name="Todd J.D."/>
            <person name="Zhang X.H."/>
        </authorList>
    </citation>
    <scope>NUCLEOTIDE SEQUENCE</scope>
    <source>
        <strain evidence="5">AESS21</strain>
    </source>
</reference>
<evidence type="ECO:0000313" key="5">
    <source>
        <dbReference type="EMBL" id="MBS8262149.1"/>
    </source>
</evidence>
<evidence type="ECO:0000313" key="6">
    <source>
        <dbReference type="Proteomes" id="UP000705379"/>
    </source>
</evidence>
<reference evidence="5" key="1">
    <citation type="submission" date="2018-08" db="EMBL/GenBank/DDBJ databases">
        <authorList>
            <person name="Jin W."/>
            <person name="Wang H."/>
            <person name="Yang Y."/>
            <person name="Li M."/>
            <person name="Liu J."/>
        </authorList>
    </citation>
    <scope>NUCLEOTIDE SEQUENCE</scope>
    <source>
        <strain evidence="5">AESS21</strain>
    </source>
</reference>
<dbReference type="EMBL" id="QTKU01000005">
    <property type="protein sequence ID" value="MBS8262149.1"/>
    <property type="molecule type" value="Genomic_DNA"/>
</dbReference>
<organism evidence="5 6">
    <name type="scientific">Roseibium polysiphoniae</name>
    <dbReference type="NCBI Taxonomy" id="2571221"/>
    <lineage>
        <taxon>Bacteria</taxon>
        <taxon>Pseudomonadati</taxon>
        <taxon>Pseudomonadota</taxon>
        <taxon>Alphaproteobacteria</taxon>
        <taxon>Hyphomicrobiales</taxon>
        <taxon>Stappiaceae</taxon>
        <taxon>Roseibium</taxon>
    </lineage>
</organism>
<dbReference type="PANTHER" id="PTHR20961">
    <property type="entry name" value="GLYCOSYLTRANSFERASE"/>
    <property type="match status" value="1"/>
</dbReference>
<gene>
    <name evidence="5" type="ORF">DYI23_18110</name>
</gene>
<comment type="caution">
    <text evidence="5">The sequence shown here is derived from an EMBL/GenBank/DDBJ whole genome shotgun (WGS) entry which is preliminary data.</text>
</comment>
<sequence length="360" mass="40620">MSYPLRDEFHRARKAVGRTLDGLWPRANFSDVTTALTDQQHAPVRDAGPEFLPVQAREFLEHWSTVSDREAILRVDRPCTVDPKMGILFSNGRVMWGSSDIPDRERNPRFFSHLTKPKRSLPAAILLHHFHGDNYFHFFLYVLNKAAVAERHGLPVDIPFLVPEKAANTTFFQQAMDLGVFGERPVFIQGRKETIAVEQAYVIRAFFCHKPYFDWVCDQLDVPASSGCGQRIFVLRGQSAANGRSFRNQDEVNALAESFGFDLVDPSKLSLSEQIGLFSQASVITGAHGAALTNILFRRRPPCHIIELFSPTMGSPHYYMLAKELGFAYESLMTLNPQGRAFTASTEVDIDGLKRVFQNL</sequence>
<dbReference type="Pfam" id="PF04577">
    <property type="entry name" value="Glyco_transf_61"/>
    <property type="match status" value="1"/>
</dbReference>